<keyword evidence="6 12" id="KW-0812">Transmembrane</keyword>
<feature type="transmembrane region" description="Helical" evidence="12">
    <location>
        <begin position="371"/>
        <end position="394"/>
    </location>
</feature>
<feature type="domain" description="Cation/H+ exchanger transmembrane" evidence="13">
    <location>
        <begin position="14"/>
        <end position="395"/>
    </location>
</feature>
<dbReference type="Proteomes" id="UP000256763">
    <property type="component" value="Unassembled WGS sequence"/>
</dbReference>
<feature type="transmembrane region" description="Helical" evidence="12">
    <location>
        <begin position="187"/>
        <end position="211"/>
    </location>
</feature>
<evidence type="ECO:0000256" key="3">
    <source>
        <dbReference type="ARBA" id="ARBA00022448"/>
    </source>
</evidence>
<evidence type="ECO:0000256" key="6">
    <source>
        <dbReference type="ARBA" id="ARBA00022692"/>
    </source>
</evidence>
<dbReference type="PANTHER" id="PTHR10110">
    <property type="entry name" value="SODIUM/HYDROGEN EXCHANGER"/>
    <property type="match status" value="1"/>
</dbReference>
<evidence type="ECO:0000313" key="15">
    <source>
        <dbReference type="Proteomes" id="UP000256763"/>
    </source>
</evidence>
<evidence type="ECO:0000256" key="9">
    <source>
        <dbReference type="ARBA" id="ARBA00023065"/>
    </source>
</evidence>
<name>A0A3E0WJ25_9GAMM</name>
<comment type="similarity">
    <text evidence="2">Belongs to the monovalent cation:proton antiporter 1 (CPA1) transporter (TC 2.A.36) family.</text>
</comment>
<dbReference type="InterPro" id="IPR018422">
    <property type="entry name" value="Cation/H_exchanger_CPA1"/>
</dbReference>
<feature type="transmembrane region" description="Helical" evidence="12">
    <location>
        <begin position="338"/>
        <end position="359"/>
    </location>
</feature>
<feature type="transmembrane region" description="Helical" evidence="12">
    <location>
        <begin position="6"/>
        <end position="24"/>
    </location>
</feature>
<evidence type="ECO:0000256" key="7">
    <source>
        <dbReference type="ARBA" id="ARBA00022989"/>
    </source>
</evidence>
<evidence type="ECO:0000256" key="12">
    <source>
        <dbReference type="SAM" id="Phobius"/>
    </source>
</evidence>
<dbReference type="AlphaFoldDB" id="A0A3E0WJ25"/>
<dbReference type="GO" id="GO:0005886">
    <property type="term" value="C:plasma membrane"/>
    <property type="evidence" value="ECO:0007669"/>
    <property type="project" value="UniProtKB-SubCell"/>
</dbReference>
<comment type="caution">
    <text evidence="14">The sequence shown here is derived from an EMBL/GenBank/DDBJ whole genome shotgun (WGS) entry which is preliminary data.</text>
</comment>
<feature type="transmembrane region" description="Helical" evidence="12">
    <location>
        <begin position="31"/>
        <end position="51"/>
    </location>
</feature>
<keyword evidence="9" id="KW-0406">Ion transport</keyword>
<feature type="transmembrane region" description="Helical" evidence="12">
    <location>
        <begin position="241"/>
        <end position="260"/>
    </location>
</feature>
<dbReference type="GO" id="GO:0015385">
    <property type="term" value="F:sodium:proton antiporter activity"/>
    <property type="evidence" value="ECO:0007669"/>
    <property type="project" value="InterPro"/>
</dbReference>
<keyword evidence="10 12" id="KW-0472">Membrane</keyword>
<feature type="transmembrane region" description="Helical" evidence="12">
    <location>
        <begin position="115"/>
        <end position="138"/>
    </location>
</feature>
<keyword evidence="15" id="KW-1185">Reference proteome</keyword>
<dbReference type="PANTHER" id="PTHR10110:SF195">
    <property type="entry name" value="NA(+)_H(+) ANTIPORTER NHAS2"/>
    <property type="match status" value="1"/>
</dbReference>
<comment type="subcellular location">
    <subcellularLocation>
        <location evidence="1">Cell membrane</location>
        <topology evidence="1">Multi-pass membrane protein</topology>
    </subcellularLocation>
</comment>
<gene>
    <name evidence="14" type="ORF">CAL65_18590</name>
</gene>
<feature type="transmembrane region" description="Helical" evidence="12">
    <location>
        <begin position="159"/>
        <end position="181"/>
    </location>
</feature>
<feature type="transmembrane region" description="Helical" evidence="12">
    <location>
        <begin position="305"/>
        <end position="326"/>
    </location>
</feature>
<dbReference type="GO" id="GO:0015386">
    <property type="term" value="F:potassium:proton antiporter activity"/>
    <property type="evidence" value="ECO:0007669"/>
    <property type="project" value="TreeGrafter"/>
</dbReference>
<dbReference type="EMBL" id="NFZW01000024">
    <property type="protein sequence ID" value="RFA32944.1"/>
    <property type="molecule type" value="Genomic_DNA"/>
</dbReference>
<keyword evidence="8" id="KW-0915">Sodium</keyword>
<keyword evidence="4" id="KW-0050">Antiport</keyword>
<evidence type="ECO:0000256" key="8">
    <source>
        <dbReference type="ARBA" id="ARBA00023053"/>
    </source>
</evidence>
<evidence type="ECO:0000256" key="11">
    <source>
        <dbReference type="ARBA" id="ARBA00023201"/>
    </source>
</evidence>
<dbReference type="OrthoDB" id="9774146at2"/>
<keyword evidence="11" id="KW-0739">Sodium transport</keyword>
<protein>
    <recommendedName>
        <fullName evidence="13">Cation/H+ exchanger transmembrane domain-containing protein</fullName>
    </recommendedName>
</protein>
<feature type="transmembrane region" description="Helical" evidence="12">
    <location>
        <begin position="218"/>
        <end position="235"/>
    </location>
</feature>
<keyword evidence="7 12" id="KW-1133">Transmembrane helix</keyword>
<evidence type="ECO:0000256" key="10">
    <source>
        <dbReference type="ARBA" id="ARBA00023136"/>
    </source>
</evidence>
<dbReference type="Pfam" id="PF00999">
    <property type="entry name" value="Na_H_Exchanger"/>
    <property type="match status" value="1"/>
</dbReference>
<proteinExistence type="inferred from homology"/>
<evidence type="ECO:0000256" key="2">
    <source>
        <dbReference type="ARBA" id="ARBA00007367"/>
    </source>
</evidence>
<evidence type="ECO:0000256" key="4">
    <source>
        <dbReference type="ARBA" id="ARBA00022449"/>
    </source>
</evidence>
<organism evidence="14 15">
    <name type="scientific">Alkalilimnicola ehrlichii</name>
    <dbReference type="NCBI Taxonomy" id="351052"/>
    <lineage>
        <taxon>Bacteria</taxon>
        <taxon>Pseudomonadati</taxon>
        <taxon>Pseudomonadota</taxon>
        <taxon>Gammaproteobacteria</taxon>
        <taxon>Chromatiales</taxon>
        <taxon>Ectothiorhodospiraceae</taxon>
        <taxon>Alkalilimnicola</taxon>
    </lineage>
</organism>
<dbReference type="InterPro" id="IPR006153">
    <property type="entry name" value="Cation/H_exchanger_TM"/>
</dbReference>
<sequence>MGLPNWLLILSSLLLAGVLLSVLAQHIRLPLTALLAIVGFLAGWIGQPYGLEAPLHGPAFEHVVAYLFLPILIFEAAFALASRAFFRNLLPILALALPGLAIAAGLIGLSLNVLFAVPLAAALLFGVMISATDPVAVVGIFRRLGVPKRLLILIEGESLLNDGIVVVLFNILLAVALGATFDLGEGLVGFLSVFFGGLVIGAILGLLAALILPWLDRYSPIALSLALAYGSFVLAEHVLAISGVMATVGAGIVVGALAPTRASAEARKTGGVFWVGLAYVANVLLFLLIGLAIDPALLVTHGPLILAIILIALIARTVAVVPLVYLVQRLAGIPPVGWRNEAVLIWGGLRGGIALALALSLPETLPERDLFIAMTGGVVLATLLINATSIGRLVERLGLTEPSRADRFLTLGARLTGIAAAQERLRELSLREPIIEEALEKLDSSTYQELIRIELTPEEEVHVAVRRGLAVERQVYQRLSDAGLLPAPVARTLLHEVDDQIEEVSLDRVRLAARQRHRPWFDHCIEALTAKLPPPAGEDAHELAYAEASARRLAARRTLEALDLLERLPNMQTAAVRDAKAVF</sequence>
<accession>A0A3E0WJ25</accession>
<feature type="transmembrane region" description="Helical" evidence="12">
    <location>
        <begin position="272"/>
        <end position="293"/>
    </location>
</feature>
<keyword evidence="5" id="KW-1003">Cell membrane</keyword>
<evidence type="ECO:0000256" key="1">
    <source>
        <dbReference type="ARBA" id="ARBA00004651"/>
    </source>
</evidence>
<evidence type="ECO:0000259" key="13">
    <source>
        <dbReference type="Pfam" id="PF00999"/>
    </source>
</evidence>
<dbReference type="GO" id="GO:0098719">
    <property type="term" value="P:sodium ion import across plasma membrane"/>
    <property type="evidence" value="ECO:0007669"/>
    <property type="project" value="TreeGrafter"/>
</dbReference>
<keyword evidence="3" id="KW-0813">Transport</keyword>
<dbReference type="GO" id="GO:0051453">
    <property type="term" value="P:regulation of intracellular pH"/>
    <property type="evidence" value="ECO:0007669"/>
    <property type="project" value="TreeGrafter"/>
</dbReference>
<reference evidence="15" key="1">
    <citation type="submission" date="2017-05" db="EMBL/GenBank/DDBJ databases">
        <authorList>
            <person name="Sharma S."/>
            <person name="Sidhu C."/>
            <person name="Pinnaka A.K."/>
        </authorList>
    </citation>
    <scope>NUCLEOTIDE SEQUENCE [LARGE SCALE GENOMIC DNA]</scope>
    <source>
        <strain evidence="15">AK93</strain>
    </source>
</reference>
<evidence type="ECO:0000313" key="14">
    <source>
        <dbReference type="EMBL" id="RFA32944.1"/>
    </source>
</evidence>
<dbReference type="Gene3D" id="6.10.140.1330">
    <property type="match status" value="1"/>
</dbReference>
<feature type="transmembrane region" description="Helical" evidence="12">
    <location>
        <begin position="89"/>
        <end position="109"/>
    </location>
</feature>
<feature type="transmembrane region" description="Helical" evidence="12">
    <location>
        <begin position="63"/>
        <end position="82"/>
    </location>
</feature>
<dbReference type="RefSeq" id="WP_116303305.1">
    <property type="nucleotide sequence ID" value="NZ_NFZV01000020.1"/>
</dbReference>
<evidence type="ECO:0000256" key="5">
    <source>
        <dbReference type="ARBA" id="ARBA00022475"/>
    </source>
</evidence>